<sequence>MNSLTTIAGSTSFNPGELLRLPRTNNRRPKVRLGISSNLTSAHARELCFGCLAGAQEWLQSDPPYELELLWEEDTLDENDDSTAPRRLVRSGADIVIGHCSSTEALRAAQVYEQAGIPFLAPGTSNPLLTAMGLRNVVRYYGRDDDLAEAMTDVVVRGGAGKVALVWQDILYGRTLAGLLRGTLLRSGIEVATESDGKGHALTATNLAGLDTVVFAGTYLAGAELLEQLKEADYRGSVVLGDDAYLEEFLAAAQGLRGDVYVVSTGVNTDHSDYEAFRQRYVNLSGLEPGAYSVTSYLAARQGLEFIHILAQRGLHAFIDKIRMESFTKDSLVGKLHVNYKGEPMNFAWNTHQVKDGRFVKWPSRA</sequence>
<dbReference type="AlphaFoldDB" id="A0A7X3FLK6"/>
<dbReference type="PANTHER" id="PTHR30483">
    <property type="entry name" value="LEUCINE-SPECIFIC-BINDING PROTEIN"/>
    <property type="match status" value="1"/>
</dbReference>
<comment type="caution">
    <text evidence="4">The sequence shown here is derived from an EMBL/GenBank/DDBJ whole genome shotgun (WGS) entry which is preliminary data.</text>
</comment>
<protein>
    <submittedName>
        <fullName evidence="4">ABC transporter substrate-binding protein</fullName>
    </submittedName>
</protein>
<organism evidence="4 5">
    <name type="scientific">Paenibacillus lutrae</name>
    <dbReference type="NCBI Taxonomy" id="2078573"/>
    <lineage>
        <taxon>Bacteria</taxon>
        <taxon>Bacillati</taxon>
        <taxon>Bacillota</taxon>
        <taxon>Bacilli</taxon>
        <taxon>Bacillales</taxon>
        <taxon>Paenibacillaceae</taxon>
        <taxon>Paenibacillus</taxon>
    </lineage>
</organism>
<dbReference type="InterPro" id="IPR028081">
    <property type="entry name" value="Leu-bd"/>
</dbReference>
<dbReference type="EMBL" id="RHLK01000016">
    <property type="protein sequence ID" value="MVP01961.1"/>
    <property type="molecule type" value="Genomic_DNA"/>
</dbReference>
<comment type="similarity">
    <text evidence="1">Belongs to the leucine-binding protein family.</text>
</comment>
<dbReference type="OrthoDB" id="9783240at2"/>
<gene>
    <name evidence="4" type="ORF">EDM21_21005</name>
</gene>
<evidence type="ECO:0000256" key="2">
    <source>
        <dbReference type="ARBA" id="ARBA00022729"/>
    </source>
</evidence>
<dbReference type="Gene3D" id="3.40.50.2300">
    <property type="match status" value="2"/>
</dbReference>
<evidence type="ECO:0000259" key="3">
    <source>
        <dbReference type="Pfam" id="PF13458"/>
    </source>
</evidence>
<evidence type="ECO:0000313" key="4">
    <source>
        <dbReference type="EMBL" id="MVP01961.1"/>
    </source>
</evidence>
<evidence type="ECO:0000313" key="5">
    <source>
        <dbReference type="Proteomes" id="UP000490800"/>
    </source>
</evidence>
<reference evidence="4 5" key="1">
    <citation type="journal article" date="2019" name="Microorganisms">
        <title>Paenibacillus lutrae sp. nov., A Chitinolytic Species Isolated from A River Otter in Castril Natural Park, Granada, Spain.</title>
        <authorList>
            <person name="Rodriguez M."/>
            <person name="Reina J.C."/>
            <person name="Bejar V."/>
            <person name="Llamas I."/>
        </authorList>
    </citation>
    <scope>NUCLEOTIDE SEQUENCE [LARGE SCALE GENOMIC DNA]</scope>
    <source>
        <strain evidence="4 5">N10</strain>
    </source>
</reference>
<dbReference type="Pfam" id="PF13458">
    <property type="entry name" value="Peripla_BP_6"/>
    <property type="match status" value="1"/>
</dbReference>
<dbReference type="InterPro" id="IPR028082">
    <property type="entry name" value="Peripla_BP_I"/>
</dbReference>
<feature type="domain" description="Leucine-binding protein" evidence="3">
    <location>
        <begin position="66"/>
        <end position="304"/>
    </location>
</feature>
<proteinExistence type="inferred from homology"/>
<keyword evidence="2" id="KW-0732">Signal</keyword>
<keyword evidence="5" id="KW-1185">Reference proteome</keyword>
<dbReference type="PANTHER" id="PTHR30483:SF6">
    <property type="entry name" value="PERIPLASMIC BINDING PROTEIN OF ABC TRANSPORTER FOR NATURAL AMINO ACIDS"/>
    <property type="match status" value="1"/>
</dbReference>
<dbReference type="Proteomes" id="UP000490800">
    <property type="component" value="Unassembled WGS sequence"/>
</dbReference>
<dbReference type="SUPFAM" id="SSF53822">
    <property type="entry name" value="Periplasmic binding protein-like I"/>
    <property type="match status" value="1"/>
</dbReference>
<evidence type="ECO:0000256" key="1">
    <source>
        <dbReference type="ARBA" id="ARBA00010062"/>
    </source>
</evidence>
<accession>A0A7X3FLK6</accession>
<dbReference type="InterPro" id="IPR051010">
    <property type="entry name" value="BCAA_transport"/>
</dbReference>
<name>A0A7X3FLK6_9BACL</name>
<dbReference type="RefSeq" id="WP_157338368.1">
    <property type="nucleotide sequence ID" value="NZ_RHLK01000016.1"/>
</dbReference>